<dbReference type="OrthoDB" id="63267at2759"/>
<dbReference type="Pfam" id="PF00069">
    <property type="entry name" value="Pkinase"/>
    <property type="match status" value="1"/>
</dbReference>
<feature type="domain" description="Protein kinase" evidence="6">
    <location>
        <begin position="14"/>
        <end position="279"/>
    </location>
</feature>
<dbReference type="GO" id="GO:0004691">
    <property type="term" value="F:cAMP-dependent protein kinase activity"/>
    <property type="evidence" value="ECO:0007669"/>
    <property type="project" value="TreeGrafter"/>
</dbReference>
<dbReference type="SMART" id="SM00220">
    <property type="entry name" value="S_TKc"/>
    <property type="match status" value="1"/>
</dbReference>
<keyword evidence="2" id="KW-0808">Transferase</keyword>
<evidence type="ECO:0000259" key="7">
    <source>
        <dbReference type="PROSITE" id="PS51285"/>
    </source>
</evidence>
<comment type="caution">
    <text evidence="8">The sequence shown here is derived from an EMBL/GenBank/DDBJ whole genome shotgun (WGS) entry which is preliminary data.</text>
</comment>
<keyword evidence="3" id="KW-0547">Nucleotide-binding</keyword>
<evidence type="ECO:0000259" key="6">
    <source>
        <dbReference type="PROSITE" id="PS50011"/>
    </source>
</evidence>
<evidence type="ECO:0000256" key="4">
    <source>
        <dbReference type="ARBA" id="ARBA00022777"/>
    </source>
</evidence>
<name>A0A4Z1SMT2_GIAMU</name>
<keyword evidence="5" id="KW-0067">ATP-binding</keyword>
<dbReference type="InterPro" id="IPR000719">
    <property type="entry name" value="Prot_kinase_dom"/>
</dbReference>
<dbReference type="PANTHER" id="PTHR24353">
    <property type="entry name" value="CYCLIC NUCLEOTIDE-DEPENDENT PROTEIN KINASE"/>
    <property type="match status" value="1"/>
</dbReference>
<evidence type="ECO:0000313" key="8">
    <source>
        <dbReference type="EMBL" id="TNJ26996.1"/>
    </source>
</evidence>
<dbReference type="Gene3D" id="1.10.510.10">
    <property type="entry name" value="Transferase(Phosphotransferase) domain 1"/>
    <property type="match status" value="1"/>
</dbReference>
<dbReference type="Proteomes" id="UP000315496">
    <property type="component" value="Chromosome 4"/>
</dbReference>
<evidence type="ECO:0000256" key="1">
    <source>
        <dbReference type="ARBA" id="ARBA00022527"/>
    </source>
</evidence>
<evidence type="ECO:0000256" key="3">
    <source>
        <dbReference type="ARBA" id="ARBA00022741"/>
    </source>
</evidence>
<dbReference type="AlphaFoldDB" id="A0A4Z1SMT2"/>
<protein>
    <submittedName>
        <fullName evidence="8">Kinase, AGC PKA</fullName>
    </submittedName>
</protein>
<reference evidence="8 9" key="1">
    <citation type="submission" date="2019-05" db="EMBL/GenBank/DDBJ databases">
        <title>The compact genome of Giardia muris reveals important steps in the evolution of intestinal protozoan parasites.</title>
        <authorList>
            <person name="Xu F."/>
            <person name="Jimenez-Gonzalez A."/>
            <person name="Einarsson E."/>
            <person name="Astvaldsson A."/>
            <person name="Peirasmaki D."/>
            <person name="Eckmann L."/>
            <person name="Andersson J.O."/>
            <person name="Svard S.G."/>
            <person name="Jerlstrom-Hultqvist J."/>
        </authorList>
    </citation>
    <scope>NUCLEOTIDE SEQUENCE [LARGE SCALE GENOMIC DNA]</scope>
    <source>
        <strain evidence="8 9">Roberts-Thomson</strain>
    </source>
</reference>
<sequence>MPADAADEITLSTLEHIRNVSSGSFGRVSLRRHIATGEYYAVKSISKRKLIALQQVTHVRDECMLLASLDSPFIVKQHALLQDDRNIHIVLDFIQGGELFYHLRRRNKFPPEVAKFYAAEVLMAIGHMHKQGIVYRDLKLENILLDRKGHVKIVDLGFAKRIVDPSDDGEEMARLCFSIVGTPEYLPPETIRSTGHDMSADWWAFGILLYEMIVGRPPFYNETPELLYREILQGRLEFPPNFPTVAADLVKRLLDPDKAKRLGSSLTTGTEDVMKHPFFSNIDWKWFARQEVRTPITPKIKDPTDTAYYKDYLDENGDFEPEDFDFDGPAPPPDLGFAEVPHTQEDVDAFFKDYPFTK</sequence>
<accession>A0A4Z1SMT2</accession>
<dbReference type="PROSITE" id="PS51285">
    <property type="entry name" value="AGC_KINASE_CTER"/>
    <property type="match status" value="1"/>
</dbReference>
<dbReference type="Gene3D" id="3.30.200.20">
    <property type="entry name" value="Phosphorylase Kinase, domain 1"/>
    <property type="match status" value="1"/>
</dbReference>
<proteinExistence type="predicted"/>
<evidence type="ECO:0000313" key="9">
    <source>
        <dbReference type="Proteomes" id="UP000315496"/>
    </source>
</evidence>
<evidence type="ECO:0000256" key="2">
    <source>
        <dbReference type="ARBA" id="ARBA00022679"/>
    </source>
</evidence>
<dbReference type="GO" id="GO:0005524">
    <property type="term" value="F:ATP binding"/>
    <property type="evidence" value="ECO:0007669"/>
    <property type="project" value="UniProtKB-KW"/>
</dbReference>
<organism evidence="8 9">
    <name type="scientific">Giardia muris</name>
    <dbReference type="NCBI Taxonomy" id="5742"/>
    <lineage>
        <taxon>Eukaryota</taxon>
        <taxon>Metamonada</taxon>
        <taxon>Diplomonadida</taxon>
        <taxon>Hexamitidae</taxon>
        <taxon>Giardiinae</taxon>
        <taxon>Giardia</taxon>
    </lineage>
</organism>
<keyword evidence="1" id="KW-0723">Serine/threonine-protein kinase</keyword>
<keyword evidence="9" id="KW-1185">Reference proteome</keyword>
<dbReference type="GO" id="GO:0005952">
    <property type="term" value="C:cAMP-dependent protein kinase complex"/>
    <property type="evidence" value="ECO:0007669"/>
    <property type="project" value="TreeGrafter"/>
</dbReference>
<dbReference type="PROSITE" id="PS00108">
    <property type="entry name" value="PROTEIN_KINASE_ST"/>
    <property type="match status" value="1"/>
</dbReference>
<dbReference type="SUPFAM" id="SSF56112">
    <property type="entry name" value="Protein kinase-like (PK-like)"/>
    <property type="match status" value="1"/>
</dbReference>
<dbReference type="InterPro" id="IPR000961">
    <property type="entry name" value="AGC-kinase_C"/>
</dbReference>
<dbReference type="InterPro" id="IPR011009">
    <property type="entry name" value="Kinase-like_dom_sf"/>
</dbReference>
<dbReference type="InterPro" id="IPR008271">
    <property type="entry name" value="Ser/Thr_kinase_AS"/>
</dbReference>
<gene>
    <name evidence="8" type="ORF">GMRT_14889</name>
</gene>
<dbReference type="EMBL" id="VDLU01000004">
    <property type="protein sequence ID" value="TNJ26996.1"/>
    <property type="molecule type" value="Genomic_DNA"/>
</dbReference>
<dbReference type="VEuPathDB" id="GiardiaDB:GMRT_14889"/>
<dbReference type="PANTHER" id="PTHR24353:SF37">
    <property type="entry name" value="CAMP-DEPENDENT PROTEIN KINASE CATALYTIC SUBUNIT PRKX"/>
    <property type="match status" value="1"/>
</dbReference>
<dbReference type="PROSITE" id="PS50011">
    <property type="entry name" value="PROTEIN_KINASE_DOM"/>
    <property type="match status" value="1"/>
</dbReference>
<keyword evidence="4 8" id="KW-0418">Kinase</keyword>
<evidence type="ECO:0000256" key="5">
    <source>
        <dbReference type="ARBA" id="ARBA00022840"/>
    </source>
</evidence>
<feature type="domain" description="AGC-kinase C-terminal" evidence="7">
    <location>
        <begin position="280"/>
        <end position="358"/>
    </location>
</feature>
<dbReference type="FunFam" id="1.10.510.10:FF:000465">
    <property type="entry name" value="Non-specific serine/threonine protein kinase"/>
    <property type="match status" value="1"/>
</dbReference>